<dbReference type="EMBL" id="QPMT01000006">
    <property type="protein sequence ID" value="KAF4863438.1"/>
    <property type="molecule type" value="Genomic_DNA"/>
</dbReference>
<proteinExistence type="predicted"/>
<evidence type="ECO:0000256" key="1">
    <source>
        <dbReference type="SAM" id="MobiDB-lite"/>
    </source>
</evidence>
<evidence type="ECO:0000313" key="4">
    <source>
        <dbReference type="Proteomes" id="UP000711996"/>
    </source>
</evidence>
<sequence>MPAATSEESAGPASTRTLRSTSSRGRGSETTYTSVRLMASLAVTMGLLMIVAKRGRDASLSREVFNASGGGGAEDNGQ</sequence>
<protein>
    <submittedName>
        <fullName evidence="3">Uncharacterized protein</fullName>
    </submittedName>
</protein>
<dbReference type="Proteomes" id="UP000711996">
    <property type="component" value="Unassembled WGS sequence"/>
</dbReference>
<organism evidence="3 4">
    <name type="scientific">Colletotrichum siamense</name>
    <name type="common">Anthracnose fungus</name>
    <dbReference type="NCBI Taxonomy" id="690259"/>
    <lineage>
        <taxon>Eukaryota</taxon>
        <taxon>Fungi</taxon>
        <taxon>Dikarya</taxon>
        <taxon>Ascomycota</taxon>
        <taxon>Pezizomycotina</taxon>
        <taxon>Sordariomycetes</taxon>
        <taxon>Hypocreomycetidae</taxon>
        <taxon>Glomerellales</taxon>
        <taxon>Glomerellaceae</taxon>
        <taxon>Colletotrichum</taxon>
        <taxon>Colletotrichum gloeosporioides species complex</taxon>
    </lineage>
</organism>
<evidence type="ECO:0000313" key="3">
    <source>
        <dbReference type="EMBL" id="KAF4863438.1"/>
    </source>
</evidence>
<accession>A0A9P5F0Q1</accession>
<comment type="caution">
    <text evidence="3">The sequence shown here is derived from an EMBL/GenBank/DDBJ whole genome shotgun (WGS) entry which is preliminary data.</text>
</comment>
<keyword evidence="2" id="KW-0812">Transmembrane</keyword>
<keyword evidence="2" id="KW-0472">Membrane</keyword>
<feature type="region of interest" description="Disordered" evidence="1">
    <location>
        <begin position="1"/>
        <end position="31"/>
    </location>
</feature>
<feature type="compositionally biased region" description="Low complexity" evidence="1">
    <location>
        <begin position="14"/>
        <end position="31"/>
    </location>
</feature>
<keyword evidence="4" id="KW-1185">Reference proteome</keyword>
<feature type="transmembrane region" description="Helical" evidence="2">
    <location>
        <begin position="33"/>
        <end position="52"/>
    </location>
</feature>
<evidence type="ECO:0000256" key="2">
    <source>
        <dbReference type="SAM" id="Phobius"/>
    </source>
</evidence>
<dbReference type="AlphaFoldDB" id="A0A9P5F0Q1"/>
<gene>
    <name evidence="3" type="ORF">CGCSCA2_v002860</name>
</gene>
<keyword evidence="2" id="KW-1133">Transmembrane helix</keyword>
<name>A0A9P5F0Q1_COLSI</name>
<reference evidence="3" key="1">
    <citation type="submission" date="2019-06" db="EMBL/GenBank/DDBJ databases">
        <authorList>
            <person name="Gan P."/>
            <person name="Shirasu K."/>
        </authorList>
    </citation>
    <scope>NUCLEOTIDE SEQUENCE [LARGE SCALE GENOMIC DNA]</scope>
    <source>
        <strain evidence="3">CAD2</strain>
    </source>
</reference>